<dbReference type="AlphaFoldDB" id="A0A8X6T015"/>
<evidence type="ECO:0000313" key="2">
    <source>
        <dbReference type="Proteomes" id="UP000887013"/>
    </source>
</evidence>
<protein>
    <submittedName>
        <fullName evidence="1">Uncharacterized protein</fullName>
    </submittedName>
</protein>
<dbReference type="Proteomes" id="UP000887013">
    <property type="component" value="Unassembled WGS sequence"/>
</dbReference>
<evidence type="ECO:0000313" key="1">
    <source>
        <dbReference type="EMBL" id="GFS69377.1"/>
    </source>
</evidence>
<accession>A0A8X6T015</accession>
<organism evidence="1 2">
    <name type="scientific">Nephila pilipes</name>
    <name type="common">Giant wood spider</name>
    <name type="synonym">Nephila maculata</name>
    <dbReference type="NCBI Taxonomy" id="299642"/>
    <lineage>
        <taxon>Eukaryota</taxon>
        <taxon>Metazoa</taxon>
        <taxon>Ecdysozoa</taxon>
        <taxon>Arthropoda</taxon>
        <taxon>Chelicerata</taxon>
        <taxon>Arachnida</taxon>
        <taxon>Araneae</taxon>
        <taxon>Araneomorphae</taxon>
        <taxon>Entelegynae</taxon>
        <taxon>Araneoidea</taxon>
        <taxon>Nephilidae</taxon>
        <taxon>Nephila</taxon>
    </lineage>
</organism>
<reference evidence="1" key="1">
    <citation type="submission" date="2020-08" db="EMBL/GenBank/DDBJ databases">
        <title>Multicomponent nature underlies the extraordinary mechanical properties of spider dragline silk.</title>
        <authorList>
            <person name="Kono N."/>
            <person name="Nakamura H."/>
            <person name="Mori M."/>
            <person name="Yoshida Y."/>
            <person name="Ohtoshi R."/>
            <person name="Malay A.D."/>
            <person name="Moran D.A.P."/>
            <person name="Tomita M."/>
            <person name="Numata K."/>
            <person name="Arakawa K."/>
        </authorList>
    </citation>
    <scope>NUCLEOTIDE SEQUENCE</scope>
</reference>
<keyword evidence="2" id="KW-1185">Reference proteome</keyword>
<comment type="caution">
    <text evidence="1">The sequence shown here is derived from an EMBL/GenBank/DDBJ whole genome shotgun (WGS) entry which is preliminary data.</text>
</comment>
<name>A0A8X6T015_NEPPI</name>
<proteinExistence type="predicted"/>
<dbReference type="EMBL" id="BMAW01000523">
    <property type="protein sequence ID" value="GFS69377.1"/>
    <property type="molecule type" value="Genomic_DNA"/>
</dbReference>
<sequence length="104" mass="12416">MHEKFILLQYNGAWDAIFPEKKCRQQFLWQLCVVASKPLKKRNKSFECSFFLKITVFAKFYRPENGNLSINRTSVSLDRWKPLSISEFEISYQLQSSETLWLED</sequence>
<gene>
    <name evidence="1" type="ORF">NPIL_265231</name>
</gene>